<comment type="caution">
    <text evidence="2">The sequence shown here is derived from an EMBL/GenBank/DDBJ whole genome shotgun (WGS) entry which is preliminary data.</text>
</comment>
<accession>A0ABQ9HMT2</accession>
<dbReference type="EMBL" id="JARBHB010000004">
    <property type="protein sequence ID" value="KAJ8885689.1"/>
    <property type="molecule type" value="Genomic_DNA"/>
</dbReference>
<sequence>MNSIKDTEKVPLFITLVEIVKVLSHHFLHARILIAERYKFHKRDEKPTKSMSQFIMEHKNYGKISNFGDFLDNALRDRLVYRKLFIEPKLNFERTCTIIVLSMELAASQTKLLQPTTPETVNKLSPRPPTKNDDQRIGHQVYPSGYGRGQGCAKASEKAL</sequence>
<protein>
    <submittedName>
        <fullName evidence="2">Uncharacterized protein</fullName>
    </submittedName>
</protein>
<proteinExistence type="predicted"/>
<dbReference type="Proteomes" id="UP001159363">
    <property type="component" value="Chromosome X"/>
</dbReference>
<organism evidence="2 3">
    <name type="scientific">Dryococelus australis</name>
    <dbReference type="NCBI Taxonomy" id="614101"/>
    <lineage>
        <taxon>Eukaryota</taxon>
        <taxon>Metazoa</taxon>
        <taxon>Ecdysozoa</taxon>
        <taxon>Arthropoda</taxon>
        <taxon>Hexapoda</taxon>
        <taxon>Insecta</taxon>
        <taxon>Pterygota</taxon>
        <taxon>Neoptera</taxon>
        <taxon>Polyneoptera</taxon>
        <taxon>Phasmatodea</taxon>
        <taxon>Verophasmatodea</taxon>
        <taxon>Anareolatae</taxon>
        <taxon>Phasmatidae</taxon>
        <taxon>Eurycanthinae</taxon>
        <taxon>Dryococelus</taxon>
    </lineage>
</organism>
<evidence type="ECO:0000256" key="1">
    <source>
        <dbReference type="SAM" id="MobiDB-lite"/>
    </source>
</evidence>
<reference evidence="2 3" key="1">
    <citation type="submission" date="2023-02" db="EMBL/GenBank/DDBJ databases">
        <title>LHISI_Scaffold_Assembly.</title>
        <authorList>
            <person name="Stuart O.P."/>
            <person name="Cleave R."/>
            <person name="Magrath M.J.L."/>
            <person name="Mikheyev A.S."/>
        </authorList>
    </citation>
    <scope>NUCLEOTIDE SEQUENCE [LARGE SCALE GENOMIC DNA]</scope>
    <source>
        <strain evidence="2">Daus_M_001</strain>
        <tissue evidence="2">Leg muscle</tissue>
    </source>
</reference>
<keyword evidence="3" id="KW-1185">Reference proteome</keyword>
<evidence type="ECO:0000313" key="3">
    <source>
        <dbReference type="Proteomes" id="UP001159363"/>
    </source>
</evidence>
<evidence type="ECO:0000313" key="2">
    <source>
        <dbReference type="EMBL" id="KAJ8885689.1"/>
    </source>
</evidence>
<gene>
    <name evidence="2" type="ORF">PR048_011887</name>
</gene>
<feature type="region of interest" description="Disordered" evidence="1">
    <location>
        <begin position="116"/>
        <end position="160"/>
    </location>
</feature>
<name>A0ABQ9HMT2_9NEOP</name>